<sequence length="183" mass="20518">MANININGRLLRRHKSTLLILSLLALTSCGLTQKVSDGTVAATKAIFYKQVKTLHLDIMARPATNNNASGAPLSTIVRIYQLQDRKSFDNTDYQALFATDSQAIKTDLLAEKAVWVRPDENVVIDMPMETATQFVAVAGMFLAPDSQKNNWRVVIKRDELDPDKVRQIELKEHTLTLLPLKEK</sequence>
<dbReference type="Pfam" id="PF12790">
    <property type="entry name" value="T6SS-SciN"/>
    <property type="match status" value="1"/>
</dbReference>
<dbReference type="NCBIfam" id="TIGR03352">
    <property type="entry name" value="VI_chp_3"/>
    <property type="match status" value="1"/>
</dbReference>
<dbReference type="Gene3D" id="2.60.40.4150">
    <property type="entry name" value="Type VI secretion system, lipoprotein SciN"/>
    <property type="match status" value="1"/>
</dbReference>
<dbReference type="InterPro" id="IPR038706">
    <property type="entry name" value="Type_VI_SciN-like_sf"/>
</dbReference>
<evidence type="ECO:0000313" key="2">
    <source>
        <dbReference type="Proteomes" id="UP001589792"/>
    </source>
</evidence>
<dbReference type="InterPro" id="IPR017734">
    <property type="entry name" value="T6SS_SciN"/>
</dbReference>
<dbReference type="PANTHER" id="PTHR37625:SF4">
    <property type="entry name" value="OUTER MEMBRANE LIPOPROTEIN"/>
    <property type="match status" value="1"/>
</dbReference>
<evidence type="ECO:0000313" key="1">
    <source>
        <dbReference type="EMBL" id="MFC0228701.1"/>
    </source>
</evidence>
<dbReference type="RefSeq" id="WP_380678639.1">
    <property type="nucleotide sequence ID" value="NZ_CP173186.1"/>
</dbReference>
<organism evidence="1 2">
    <name type="scientific">Serratia aquatilis</name>
    <dbReference type="NCBI Taxonomy" id="1737515"/>
    <lineage>
        <taxon>Bacteria</taxon>
        <taxon>Pseudomonadati</taxon>
        <taxon>Pseudomonadota</taxon>
        <taxon>Gammaproteobacteria</taxon>
        <taxon>Enterobacterales</taxon>
        <taxon>Yersiniaceae</taxon>
        <taxon>Serratia</taxon>
    </lineage>
</organism>
<reference evidence="1 2" key="1">
    <citation type="submission" date="2024-09" db="EMBL/GenBank/DDBJ databases">
        <authorList>
            <person name="Sun Q."/>
            <person name="Mori K."/>
        </authorList>
    </citation>
    <scope>NUCLEOTIDE SEQUENCE [LARGE SCALE GENOMIC DNA]</scope>
    <source>
        <strain evidence="1 2">CCM 8626</strain>
    </source>
</reference>
<dbReference type="PANTHER" id="PTHR37625">
    <property type="entry name" value="OUTER MEMBRANE LIPOPROTEIN-RELATED"/>
    <property type="match status" value="1"/>
</dbReference>
<proteinExistence type="predicted"/>
<keyword evidence="2" id="KW-1185">Reference proteome</keyword>
<name>A0ABV6EI97_9GAMM</name>
<dbReference type="EMBL" id="JBHLXG010000023">
    <property type="protein sequence ID" value="MFC0228701.1"/>
    <property type="molecule type" value="Genomic_DNA"/>
</dbReference>
<gene>
    <name evidence="1" type="primary">tssJ</name>
    <name evidence="1" type="ORF">ACFFJ3_19740</name>
</gene>
<accession>A0ABV6EI97</accession>
<comment type="caution">
    <text evidence="1">The sequence shown here is derived from an EMBL/GenBank/DDBJ whole genome shotgun (WGS) entry which is preliminary data.</text>
</comment>
<dbReference type="Proteomes" id="UP001589792">
    <property type="component" value="Unassembled WGS sequence"/>
</dbReference>
<protein>
    <submittedName>
        <fullName evidence="1">Type VI secretion system lipoprotein TssJ</fullName>
    </submittedName>
</protein>
<keyword evidence="1" id="KW-0449">Lipoprotein</keyword>